<dbReference type="PANTHER" id="PTHR44196">
    <property type="entry name" value="DEHYDROGENASE/REDUCTASE SDR FAMILY MEMBER 7B"/>
    <property type="match status" value="1"/>
</dbReference>
<dbReference type="Proteomes" id="UP000000496">
    <property type="component" value="Chromosome gsn.131"/>
</dbReference>
<dbReference type="Pfam" id="PF00106">
    <property type="entry name" value="adh_short"/>
    <property type="match status" value="1"/>
</dbReference>
<dbReference type="STRING" id="331113.SNE_A05770"/>
<dbReference type="InterPro" id="IPR036291">
    <property type="entry name" value="NAD(P)-bd_dom_sf"/>
</dbReference>
<dbReference type="eggNOG" id="COG0300">
    <property type="taxonomic scope" value="Bacteria"/>
</dbReference>
<evidence type="ECO:0000256" key="2">
    <source>
        <dbReference type="ARBA" id="ARBA00023002"/>
    </source>
</evidence>
<comment type="similarity">
    <text evidence="1 3">Belongs to the short-chain dehydrogenases/reductases (SDR) family.</text>
</comment>
<reference evidence="4 5" key="2">
    <citation type="journal article" date="2011" name="Mol. Biol. Evol.">
        <title>Unity in variety--the pan-genome of the Chlamydiae.</title>
        <authorList>
            <person name="Collingro A."/>
            <person name="Tischler P."/>
            <person name="Weinmaier T."/>
            <person name="Penz T."/>
            <person name="Heinz E."/>
            <person name="Brunham R.C."/>
            <person name="Read T.D."/>
            <person name="Bavoil P.M."/>
            <person name="Sachse K."/>
            <person name="Kahane S."/>
            <person name="Friedman M.G."/>
            <person name="Rattei T."/>
            <person name="Myers G.S."/>
            <person name="Horn M."/>
        </authorList>
    </citation>
    <scope>NUCLEOTIDE SEQUENCE [LARGE SCALE GENOMIC DNA]</scope>
    <source>
        <strain evidence="5">ATCC VR-1471 / Z</strain>
    </source>
</reference>
<organism evidence="4 5">
    <name type="scientific">Simkania negevensis (strain ATCC VR-1471 / DSM 27360 / Z)</name>
    <dbReference type="NCBI Taxonomy" id="331113"/>
    <lineage>
        <taxon>Bacteria</taxon>
        <taxon>Pseudomonadati</taxon>
        <taxon>Chlamydiota</taxon>
        <taxon>Chlamydiia</taxon>
        <taxon>Parachlamydiales</taxon>
        <taxon>Simkaniaceae</taxon>
        <taxon>Simkania</taxon>
    </lineage>
</organism>
<dbReference type="OrthoDB" id="9808814at2"/>
<proteinExistence type="inferred from homology"/>
<dbReference type="GO" id="GO:0031132">
    <property type="term" value="F:serine 3-dehydrogenase activity"/>
    <property type="evidence" value="ECO:0007669"/>
    <property type="project" value="UniProtKB-EC"/>
</dbReference>
<dbReference type="CDD" id="cd05233">
    <property type="entry name" value="SDR_c"/>
    <property type="match status" value="1"/>
</dbReference>
<dbReference type="HOGENOM" id="CLU_010194_2_1_0"/>
<dbReference type="SUPFAM" id="SSF51735">
    <property type="entry name" value="NAD(P)-binding Rossmann-fold domains"/>
    <property type="match status" value="1"/>
</dbReference>
<dbReference type="EC" id="1.1.1.276" evidence="4"/>
<evidence type="ECO:0000313" key="5">
    <source>
        <dbReference type="Proteomes" id="UP000000496"/>
    </source>
</evidence>
<keyword evidence="2 4" id="KW-0560">Oxidoreductase</keyword>
<dbReference type="InterPro" id="IPR002347">
    <property type="entry name" value="SDR_fam"/>
</dbReference>
<protein>
    <submittedName>
        <fullName evidence="4">Serine 3-dehydrogenase</fullName>
        <ecNumber evidence="4">1.1.1.276</ecNumber>
    </submittedName>
</protein>
<name>F8L6V3_SIMNZ</name>
<keyword evidence="5" id="KW-1185">Reference proteome</keyword>
<dbReference type="KEGG" id="sng:SNE_A05770"/>
<dbReference type="Gene3D" id="3.40.50.720">
    <property type="entry name" value="NAD(P)-binding Rossmann-like Domain"/>
    <property type="match status" value="1"/>
</dbReference>
<dbReference type="PANTHER" id="PTHR44196:SF1">
    <property type="entry name" value="DEHYDROGENASE_REDUCTASE SDR FAMILY MEMBER 7B"/>
    <property type="match status" value="1"/>
</dbReference>
<dbReference type="PRINTS" id="PR00080">
    <property type="entry name" value="SDRFAMILY"/>
</dbReference>
<dbReference type="EMBL" id="FR872582">
    <property type="protein sequence ID" value="CCB88454.1"/>
    <property type="molecule type" value="Genomic_DNA"/>
</dbReference>
<dbReference type="GO" id="GO:0016020">
    <property type="term" value="C:membrane"/>
    <property type="evidence" value="ECO:0007669"/>
    <property type="project" value="TreeGrafter"/>
</dbReference>
<reference key="1">
    <citation type="journal article" date="2011" name="Mol. Biol. Evol.">
        <title>Unity in variety -- the pan-genome of the Chlamydiae.</title>
        <authorList>
            <person name="Collingro A."/>
            <person name="Tischler P."/>
            <person name="Weinmaier T."/>
            <person name="Penz T."/>
            <person name="Heinz E."/>
            <person name="Brunham R.C."/>
            <person name="Read T.D."/>
            <person name="Bavoil P.M."/>
            <person name="Sachse K."/>
            <person name="Kahane S."/>
            <person name="Friedman M.G."/>
            <person name="Rattei T."/>
            <person name="Myers G.S.A."/>
            <person name="Horn M."/>
        </authorList>
    </citation>
    <scope>NUCLEOTIDE SEQUENCE</scope>
    <source>
        <strain>Z</strain>
    </source>
</reference>
<dbReference type="RefSeq" id="WP_013942921.1">
    <property type="nucleotide sequence ID" value="NC_015713.1"/>
</dbReference>
<gene>
    <name evidence="4" type="primary">sdh</name>
    <name evidence="4" type="ordered locus">SNE_A05770</name>
</gene>
<accession>F8L6V3</accession>
<evidence type="ECO:0000313" key="4">
    <source>
        <dbReference type="EMBL" id="CCB88454.1"/>
    </source>
</evidence>
<evidence type="ECO:0000256" key="1">
    <source>
        <dbReference type="ARBA" id="ARBA00006484"/>
    </source>
</evidence>
<evidence type="ECO:0000256" key="3">
    <source>
        <dbReference type="RuleBase" id="RU000363"/>
    </source>
</evidence>
<sequence length="249" mass="27923">MKRALITGATSDLGQALANALATEGYTLFLTAPDPEKLEKLKRLGHCLAADLTSEREREKVIQWMKKHPPTLLINNAGAGLYGPALEFETNEQLSLLKLNAEATLALCLEGARCMKRPGTILNISSAAAWMPYPYFSVYSASKRFLLDFSQAFDAEIRQTGLRVLCACPGQIATSFRIKASKGRFQDKTPLTLPIEKVVHSLLKQIEKKKRVQVIDWRYQILLTLMKWLPSRVQSSILQKTLSKRFLSN</sequence>
<dbReference type="PRINTS" id="PR00081">
    <property type="entry name" value="GDHRDH"/>
</dbReference>
<dbReference type="AlphaFoldDB" id="F8L6V3"/>